<protein>
    <recommendedName>
        <fullName evidence="1">Peptidase S9 prolyl oligopeptidase catalytic domain-containing protein</fullName>
    </recommendedName>
</protein>
<organism evidence="2 3">
    <name type="scientific">Candidatus Raymondbacteria bacterium RIFOXYD12_FULL_49_13</name>
    <dbReference type="NCBI Taxonomy" id="1817890"/>
    <lineage>
        <taxon>Bacteria</taxon>
        <taxon>Raymondiibacteriota</taxon>
    </lineage>
</organism>
<evidence type="ECO:0000313" key="2">
    <source>
        <dbReference type="EMBL" id="OGK07034.1"/>
    </source>
</evidence>
<accession>A0A1F7FJZ0</accession>
<dbReference type="SUPFAM" id="SSF53474">
    <property type="entry name" value="alpha/beta-Hydrolases"/>
    <property type="match status" value="1"/>
</dbReference>
<dbReference type="InterPro" id="IPR029058">
    <property type="entry name" value="AB_hydrolase_fold"/>
</dbReference>
<dbReference type="GO" id="GO:0006508">
    <property type="term" value="P:proteolysis"/>
    <property type="evidence" value="ECO:0007669"/>
    <property type="project" value="InterPro"/>
</dbReference>
<dbReference type="Gene3D" id="3.40.50.1820">
    <property type="entry name" value="alpha/beta hydrolase"/>
    <property type="match status" value="1"/>
</dbReference>
<dbReference type="Proteomes" id="UP000179243">
    <property type="component" value="Unassembled WGS sequence"/>
</dbReference>
<dbReference type="InterPro" id="IPR001375">
    <property type="entry name" value="Peptidase_S9_cat"/>
</dbReference>
<name>A0A1F7FJZ0_UNCRA</name>
<dbReference type="EMBL" id="MFYX01000015">
    <property type="protein sequence ID" value="OGK07034.1"/>
    <property type="molecule type" value="Genomic_DNA"/>
</dbReference>
<feature type="domain" description="Peptidase S9 prolyl oligopeptidase catalytic" evidence="1">
    <location>
        <begin position="32"/>
        <end position="114"/>
    </location>
</feature>
<evidence type="ECO:0000313" key="3">
    <source>
        <dbReference type="Proteomes" id="UP000179243"/>
    </source>
</evidence>
<proteinExistence type="predicted"/>
<dbReference type="GO" id="GO:0008236">
    <property type="term" value="F:serine-type peptidase activity"/>
    <property type="evidence" value="ECO:0007669"/>
    <property type="project" value="InterPro"/>
</dbReference>
<evidence type="ECO:0000259" key="1">
    <source>
        <dbReference type="Pfam" id="PF00326"/>
    </source>
</evidence>
<comment type="caution">
    <text evidence="2">The sequence shown here is derived from an EMBL/GenBank/DDBJ whole genome shotgun (WGS) entry which is preliminary data.</text>
</comment>
<gene>
    <name evidence="2" type="ORF">A2519_13760</name>
</gene>
<dbReference type="AlphaFoldDB" id="A0A1F7FJZ0"/>
<reference evidence="2 3" key="1">
    <citation type="journal article" date="2016" name="Nat. Commun.">
        <title>Thousands of microbial genomes shed light on interconnected biogeochemical processes in an aquifer system.</title>
        <authorList>
            <person name="Anantharaman K."/>
            <person name="Brown C.T."/>
            <person name="Hug L.A."/>
            <person name="Sharon I."/>
            <person name="Castelle C.J."/>
            <person name="Probst A.J."/>
            <person name="Thomas B.C."/>
            <person name="Singh A."/>
            <person name="Wilkins M.J."/>
            <person name="Karaoz U."/>
            <person name="Brodie E.L."/>
            <person name="Williams K.H."/>
            <person name="Hubbard S.S."/>
            <person name="Banfield J.F."/>
        </authorList>
    </citation>
    <scope>NUCLEOTIDE SEQUENCE [LARGE SCALE GENOMIC DNA]</scope>
</reference>
<sequence length="121" mass="13957">MKRYIYPSWPDGVLHRGLRQLPLFTVMVTFFAQYCPLKNISGDYPPTVLLHSDQNTDVPYEQSVSMAQELVNKKVIHELIILPQQGHCFDNDIDNSLVKEIFGKMLEFLNTQINGNICHVH</sequence>
<dbReference type="Pfam" id="PF00326">
    <property type="entry name" value="Peptidase_S9"/>
    <property type="match status" value="1"/>
</dbReference>